<evidence type="ECO:0000256" key="1">
    <source>
        <dbReference type="ARBA" id="ARBA00023015"/>
    </source>
</evidence>
<feature type="compositionally biased region" description="Basic and acidic residues" evidence="4">
    <location>
        <begin position="12"/>
        <end position="21"/>
    </location>
</feature>
<dbReference type="Gene3D" id="1.20.120.530">
    <property type="entry name" value="GntR ligand-binding domain-like"/>
    <property type="match status" value="1"/>
</dbReference>
<dbReference type="PRINTS" id="PR00035">
    <property type="entry name" value="HTHGNTR"/>
</dbReference>
<evidence type="ECO:0000313" key="6">
    <source>
        <dbReference type="EMBL" id="MBC6468078.1"/>
    </source>
</evidence>
<evidence type="ECO:0000313" key="7">
    <source>
        <dbReference type="Proteomes" id="UP000805614"/>
    </source>
</evidence>
<dbReference type="Pfam" id="PF07729">
    <property type="entry name" value="FCD"/>
    <property type="match status" value="1"/>
</dbReference>
<dbReference type="EMBL" id="JABVEC010000016">
    <property type="protein sequence ID" value="MBC6468078.1"/>
    <property type="molecule type" value="Genomic_DNA"/>
</dbReference>
<evidence type="ECO:0000256" key="3">
    <source>
        <dbReference type="ARBA" id="ARBA00023163"/>
    </source>
</evidence>
<dbReference type="RefSeq" id="WP_187245076.1">
    <property type="nucleotide sequence ID" value="NZ_BAAAOK010000037.1"/>
</dbReference>
<dbReference type="Pfam" id="PF00392">
    <property type="entry name" value="GntR"/>
    <property type="match status" value="1"/>
</dbReference>
<protein>
    <submittedName>
        <fullName evidence="6">FadR family transcriptional regulator</fullName>
    </submittedName>
</protein>
<dbReference type="SUPFAM" id="SSF46785">
    <property type="entry name" value="Winged helix' DNA-binding domain"/>
    <property type="match status" value="1"/>
</dbReference>
<proteinExistence type="predicted"/>
<sequence length="253" mass="28338">MNSDNGAFTSPRDSRTRGQKLGERVAREIVDVIVSNQMTSGTRLPIESVLQEQLGVGKNTLREALRILEAWGVVEIRRGRNGGPTVRNPRPEDLREALTVQLLFASATLDDVIEARCCVEPQSAMLAAERMTNKEMSKLRDSVQRMRDQADDQAAFLEENQFFHWQIAASTGNVVMQAFLDTLKSVLDGTSRGVQYKPARRLAVADAHECIVEAIAARDPHRARREMEAHLREAGRFWQKSGELSGRPVPWGF</sequence>
<dbReference type="Proteomes" id="UP000805614">
    <property type="component" value="Unassembled WGS sequence"/>
</dbReference>
<evidence type="ECO:0000256" key="4">
    <source>
        <dbReference type="SAM" id="MobiDB-lite"/>
    </source>
</evidence>
<dbReference type="PANTHER" id="PTHR43537">
    <property type="entry name" value="TRANSCRIPTIONAL REGULATOR, GNTR FAMILY"/>
    <property type="match status" value="1"/>
</dbReference>
<feature type="region of interest" description="Disordered" evidence="4">
    <location>
        <begin position="1"/>
        <end position="21"/>
    </location>
</feature>
<feature type="domain" description="HTH gntR-type" evidence="5">
    <location>
        <begin position="19"/>
        <end position="89"/>
    </location>
</feature>
<organism evidence="6 7">
    <name type="scientific">Actinomadura alba</name>
    <dbReference type="NCBI Taxonomy" id="406431"/>
    <lineage>
        <taxon>Bacteria</taxon>
        <taxon>Bacillati</taxon>
        <taxon>Actinomycetota</taxon>
        <taxon>Actinomycetes</taxon>
        <taxon>Streptosporangiales</taxon>
        <taxon>Thermomonosporaceae</taxon>
        <taxon>Actinomadura</taxon>
    </lineage>
</organism>
<dbReference type="InterPro" id="IPR036390">
    <property type="entry name" value="WH_DNA-bd_sf"/>
</dbReference>
<dbReference type="Gene3D" id="1.10.10.10">
    <property type="entry name" value="Winged helix-like DNA-binding domain superfamily/Winged helix DNA-binding domain"/>
    <property type="match status" value="1"/>
</dbReference>
<dbReference type="InterPro" id="IPR008920">
    <property type="entry name" value="TF_FadR/GntR_C"/>
</dbReference>
<gene>
    <name evidence="6" type="ORF">HKK74_21645</name>
</gene>
<dbReference type="InterPro" id="IPR036388">
    <property type="entry name" value="WH-like_DNA-bd_sf"/>
</dbReference>
<dbReference type="InterPro" id="IPR000524">
    <property type="entry name" value="Tscrpt_reg_HTH_GntR"/>
</dbReference>
<dbReference type="SUPFAM" id="SSF48008">
    <property type="entry name" value="GntR ligand-binding domain-like"/>
    <property type="match status" value="1"/>
</dbReference>
<dbReference type="SMART" id="SM00345">
    <property type="entry name" value="HTH_GNTR"/>
    <property type="match status" value="1"/>
</dbReference>
<reference evidence="6 7" key="1">
    <citation type="submission" date="2020-06" db="EMBL/GenBank/DDBJ databases">
        <title>Actinomadura xiongansis sp. nov., isolated from soil of Baiyangdian.</title>
        <authorList>
            <person name="Zhang X."/>
        </authorList>
    </citation>
    <scope>NUCLEOTIDE SEQUENCE [LARGE SCALE GENOMIC DNA]</scope>
    <source>
        <strain evidence="6 7">HBUM206468</strain>
    </source>
</reference>
<accession>A0ABR7LTS3</accession>
<dbReference type="PROSITE" id="PS50949">
    <property type="entry name" value="HTH_GNTR"/>
    <property type="match status" value="1"/>
</dbReference>
<dbReference type="CDD" id="cd07377">
    <property type="entry name" value="WHTH_GntR"/>
    <property type="match status" value="1"/>
</dbReference>
<name>A0ABR7LTS3_9ACTN</name>
<dbReference type="PANTHER" id="PTHR43537:SF5">
    <property type="entry name" value="UXU OPERON TRANSCRIPTIONAL REGULATOR"/>
    <property type="match status" value="1"/>
</dbReference>
<dbReference type="SMART" id="SM00895">
    <property type="entry name" value="FCD"/>
    <property type="match status" value="1"/>
</dbReference>
<dbReference type="InterPro" id="IPR011711">
    <property type="entry name" value="GntR_C"/>
</dbReference>
<keyword evidence="2" id="KW-0238">DNA-binding</keyword>
<keyword evidence="3" id="KW-0804">Transcription</keyword>
<evidence type="ECO:0000256" key="2">
    <source>
        <dbReference type="ARBA" id="ARBA00023125"/>
    </source>
</evidence>
<evidence type="ECO:0000259" key="5">
    <source>
        <dbReference type="PROSITE" id="PS50949"/>
    </source>
</evidence>
<comment type="caution">
    <text evidence="6">The sequence shown here is derived from an EMBL/GenBank/DDBJ whole genome shotgun (WGS) entry which is preliminary data.</text>
</comment>
<keyword evidence="1" id="KW-0805">Transcription regulation</keyword>
<keyword evidence="7" id="KW-1185">Reference proteome</keyword>